<dbReference type="Proteomes" id="UP000078237">
    <property type="component" value="Unassembled WGS sequence"/>
</dbReference>
<dbReference type="VEuPathDB" id="FungiDB:MMYC01_207277"/>
<evidence type="ECO:0000313" key="1">
    <source>
        <dbReference type="EMBL" id="KXX76639.1"/>
    </source>
</evidence>
<gene>
    <name evidence="1" type="ORF">MMYC01_207277</name>
</gene>
<organism evidence="1 2">
    <name type="scientific">Madurella mycetomatis</name>
    <dbReference type="NCBI Taxonomy" id="100816"/>
    <lineage>
        <taxon>Eukaryota</taxon>
        <taxon>Fungi</taxon>
        <taxon>Dikarya</taxon>
        <taxon>Ascomycota</taxon>
        <taxon>Pezizomycotina</taxon>
        <taxon>Sordariomycetes</taxon>
        <taxon>Sordariomycetidae</taxon>
        <taxon>Sordariales</taxon>
        <taxon>Sordariales incertae sedis</taxon>
        <taxon>Madurella</taxon>
    </lineage>
</organism>
<protein>
    <submittedName>
        <fullName evidence="1">Uncharacterized protein</fullName>
    </submittedName>
</protein>
<keyword evidence="2" id="KW-1185">Reference proteome</keyword>
<dbReference type="AlphaFoldDB" id="A0A175VZJ9"/>
<dbReference type="EMBL" id="LCTW02000200">
    <property type="protein sequence ID" value="KXX76639.1"/>
    <property type="molecule type" value="Genomic_DNA"/>
</dbReference>
<evidence type="ECO:0000313" key="2">
    <source>
        <dbReference type="Proteomes" id="UP000078237"/>
    </source>
</evidence>
<reference evidence="1 2" key="1">
    <citation type="journal article" date="2016" name="Genome Announc.">
        <title>Genome Sequence of Madurella mycetomatis mm55, Isolated from a Human Mycetoma Case in Sudan.</title>
        <authorList>
            <person name="Smit S."/>
            <person name="Derks M.F."/>
            <person name="Bervoets S."/>
            <person name="Fahal A."/>
            <person name="van Leeuwen W."/>
            <person name="van Belkum A."/>
            <person name="van de Sande W.W."/>
        </authorList>
    </citation>
    <scope>NUCLEOTIDE SEQUENCE [LARGE SCALE GENOMIC DNA]</scope>
    <source>
        <strain evidence="2">mm55</strain>
    </source>
</reference>
<proteinExistence type="predicted"/>
<name>A0A175VZJ9_9PEZI</name>
<sequence length="61" mass="6286">MNSPLACPTPVAACPPIRASGPRQPRPSPRVPAILATSYQQFAGSTWAIAATNSTPLMGPL</sequence>
<comment type="caution">
    <text evidence="1">The sequence shown here is derived from an EMBL/GenBank/DDBJ whole genome shotgun (WGS) entry which is preliminary data.</text>
</comment>
<accession>A0A175VZJ9</accession>